<dbReference type="AlphaFoldDB" id="A0A5N6Z220"/>
<accession>A0A5N6Z220</accession>
<dbReference type="OrthoDB" id="159229at2759"/>
<proteinExistence type="inferred from homology"/>
<name>A0A5N6Z220_9EURO</name>
<keyword evidence="10" id="KW-1185">Reference proteome</keyword>
<dbReference type="EMBL" id="ML739192">
    <property type="protein sequence ID" value="KAE8351016.1"/>
    <property type="molecule type" value="Genomic_DNA"/>
</dbReference>
<keyword evidence="8" id="KW-0732">Signal</keyword>
<dbReference type="PANTHER" id="PTHR20910">
    <property type="entry name" value="AGAP001623-PA"/>
    <property type="match status" value="1"/>
</dbReference>
<evidence type="ECO:0000256" key="5">
    <source>
        <dbReference type="ARBA" id="ARBA00022525"/>
    </source>
</evidence>
<feature type="non-terminal residue" evidence="9">
    <location>
        <position position="209"/>
    </location>
</feature>
<keyword evidence="5" id="KW-0964">Secreted</keyword>
<feature type="signal peptide" evidence="8">
    <location>
        <begin position="1"/>
        <end position="22"/>
    </location>
</feature>
<dbReference type="GO" id="GO:0005576">
    <property type="term" value="C:extracellular region"/>
    <property type="evidence" value="ECO:0007669"/>
    <property type="project" value="UniProtKB-SubCell"/>
</dbReference>
<evidence type="ECO:0000256" key="2">
    <source>
        <dbReference type="ARBA" id="ARBA00004613"/>
    </source>
</evidence>
<dbReference type="Proteomes" id="UP000327118">
    <property type="component" value="Unassembled WGS sequence"/>
</dbReference>
<dbReference type="GO" id="GO:0004784">
    <property type="term" value="F:superoxide dismutase activity"/>
    <property type="evidence" value="ECO:0007669"/>
    <property type="project" value="UniProtKB-EC"/>
</dbReference>
<comment type="subcellular location">
    <subcellularLocation>
        <location evidence="1">Cell envelope</location>
    </subcellularLocation>
    <subcellularLocation>
        <location evidence="2">Secreted</location>
    </subcellularLocation>
</comment>
<dbReference type="InterPro" id="IPR036423">
    <property type="entry name" value="SOD-like_Cu/Zn_dom_sf"/>
</dbReference>
<keyword evidence="6" id="KW-0049">Antioxidant</keyword>
<evidence type="ECO:0000256" key="8">
    <source>
        <dbReference type="SAM" id="SignalP"/>
    </source>
</evidence>
<dbReference type="PANTHER" id="PTHR20910:SF1">
    <property type="entry name" value="SUPEROXIDE DISMUTASE COPPER_ZINC BINDING DOMAIN-CONTAINING PROTEIN"/>
    <property type="match status" value="1"/>
</dbReference>
<dbReference type="GO" id="GO:0046872">
    <property type="term" value="F:metal ion binding"/>
    <property type="evidence" value="ECO:0007669"/>
    <property type="project" value="InterPro"/>
</dbReference>
<comment type="catalytic activity">
    <reaction evidence="7">
        <text>2 superoxide + 2 H(+) = H2O2 + O2</text>
        <dbReference type="Rhea" id="RHEA:20696"/>
        <dbReference type="ChEBI" id="CHEBI:15378"/>
        <dbReference type="ChEBI" id="CHEBI:15379"/>
        <dbReference type="ChEBI" id="CHEBI:16240"/>
        <dbReference type="ChEBI" id="CHEBI:18421"/>
        <dbReference type="EC" id="1.15.1.1"/>
    </reaction>
</comment>
<dbReference type="InterPro" id="IPR053257">
    <property type="entry name" value="Cu-only_SOD"/>
</dbReference>
<organism evidence="9 10">
    <name type="scientific">Aspergillus coremiiformis</name>
    <dbReference type="NCBI Taxonomy" id="138285"/>
    <lineage>
        <taxon>Eukaryota</taxon>
        <taxon>Fungi</taxon>
        <taxon>Dikarya</taxon>
        <taxon>Ascomycota</taxon>
        <taxon>Pezizomycotina</taxon>
        <taxon>Eurotiomycetes</taxon>
        <taxon>Eurotiomycetidae</taxon>
        <taxon>Eurotiales</taxon>
        <taxon>Aspergillaceae</taxon>
        <taxon>Aspergillus</taxon>
        <taxon>Aspergillus subgen. Circumdati</taxon>
    </lineage>
</organism>
<feature type="chain" id="PRO_5025032825" description="superoxide dismutase" evidence="8">
    <location>
        <begin position="23"/>
        <end position="209"/>
    </location>
</feature>
<comment type="similarity">
    <text evidence="3">Belongs to the Cu-Zn superoxide dismutase family.</text>
</comment>
<evidence type="ECO:0000256" key="4">
    <source>
        <dbReference type="ARBA" id="ARBA00012682"/>
    </source>
</evidence>
<evidence type="ECO:0000256" key="7">
    <source>
        <dbReference type="ARBA" id="ARBA00049204"/>
    </source>
</evidence>
<dbReference type="FunFam" id="2.60.40.200:FF:000007">
    <property type="entry name" value="Cell surface Cu-only superoxide dismutase 5"/>
    <property type="match status" value="1"/>
</dbReference>
<evidence type="ECO:0000313" key="9">
    <source>
        <dbReference type="EMBL" id="KAE8351016.1"/>
    </source>
</evidence>
<evidence type="ECO:0000313" key="10">
    <source>
        <dbReference type="Proteomes" id="UP000327118"/>
    </source>
</evidence>
<dbReference type="SUPFAM" id="SSF49329">
    <property type="entry name" value="Cu,Zn superoxide dismutase-like"/>
    <property type="match status" value="1"/>
</dbReference>
<protein>
    <recommendedName>
        <fullName evidence="4">superoxide dismutase</fullName>
        <ecNumber evidence="4">1.15.1.1</ecNumber>
    </recommendedName>
</protein>
<evidence type="ECO:0000256" key="6">
    <source>
        <dbReference type="ARBA" id="ARBA00022862"/>
    </source>
</evidence>
<evidence type="ECO:0000256" key="3">
    <source>
        <dbReference type="ARBA" id="ARBA00010457"/>
    </source>
</evidence>
<sequence length="209" mass="22940">MLSKSLFASAILGLSFLSAAVAEDAPVLEDNKPATVYEAVLQDKDNSTVRGSFTAWGTDNGVGIRLRVALTGVPKDTFLNYHIHNSPVPEDGNCYATGGHLDPYQRGDQPPCNTTKPETCQVGDVSGKHGPVWTPVDKFDVQYTDFFLSNVEDTVAFFGNRSVVVHLPDNKRINCGNFHLASDKEKEPKEQGEEKKRTAWTCAMPFFPC</sequence>
<evidence type="ECO:0000256" key="1">
    <source>
        <dbReference type="ARBA" id="ARBA00004196"/>
    </source>
</evidence>
<gene>
    <name evidence="9" type="ORF">BDV28DRAFT_138027</name>
</gene>
<reference evidence="10" key="1">
    <citation type="submission" date="2019-04" db="EMBL/GenBank/DDBJ databases">
        <title>Friends and foes A comparative genomics studyof 23 Aspergillus species from section Flavi.</title>
        <authorList>
            <consortium name="DOE Joint Genome Institute"/>
            <person name="Kjaerbolling I."/>
            <person name="Vesth T."/>
            <person name="Frisvad J.C."/>
            <person name="Nybo J.L."/>
            <person name="Theobald S."/>
            <person name="Kildgaard S."/>
            <person name="Isbrandt T."/>
            <person name="Kuo A."/>
            <person name="Sato A."/>
            <person name="Lyhne E.K."/>
            <person name="Kogle M.E."/>
            <person name="Wiebenga A."/>
            <person name="Kun R.S."/>
            <person name="Lubbers R.J."/>
            <person name="Makela M.R."/>
            <person name="Barry K."/>
            <person name="Chovatia M."/>
            <person name="Clum A."/>
            <person name="Daum C."/>
            <person name="Haridas S."/>
            <person name="He G."/>
            <person name="LaButti K."/>
            <person name="Lipzen A."/>
            <person name="Mondo S."/>
            <person name="Riley R."/>
            <person name="Salamov A."/>
            <person name="Simmons B.A."/>
            <person name="Magnuson J.K."/>
            <person name="Henrissat B."/>
            <person name="Mortensen U.H."/>
            <person name="Larsen T.O."/>
            <person name="Devries R.P."/>
            <person name="Grigoriev I.V."/>
            <person name="Machida M."/>
            <person name="Baker S.E."/>
            <person name="Andersen M.R."/>
        </authorList>
    </citation>
    <scope>NUCLEOTIDE SEQUENCE [LARGE SCALE GENOMIC DNA]</scope>
    <source>
        <strain evidence="10">CBS 553.77</strain>
    </source>
</reference>
<dbReference type="EC" id="1.15.1.1" evidence="4"/>
<dbReference type="Gene3D" id="2.60.40.200">
    <property type="entry name" value="Superoxide dismutase, copper/zinc binding domain"/>
    <property type="match status" value="1"/>
</dbReference>